<dbReference type="AlphaFoldDB" id="A0AA39VZ72"/>
<comment type="caution">
    <text evidence="2">The sequence shown here is derived from an EMBL/GenBank/DDBJ whole genome shotgun (WGS) entry which is preliminary data.</text>
</comment>
<feature type="chain" id="PRO_5041367060" evidence="1">
    <location>
        <begin position="20"/>
        <end position="103"/>
    </location>
</feature>
<protein>
    <submittedName>
        <fullName evidence="2">Uncharacterized protein</fullName>
    </submittedName>
</protein>
<evidence type="ECO:0000313" key="3">
    <source>
        <dbReference type="Proteomes" id="UP001168877"/>
    </source>
</evidence>
<feature type="signal peptide" evidence="1">
    <location>
        <begin position="1"/>
        <end position="19"/>
    </location>
</feature>
<evidence type="ECO:0000256" key="1">
    <source>
        <dbReference type="SAM" id="SignalP"/>
    </source>
</evidence>
<name>A0AA39VZ72_ACESA</name>
<proteinExistence type="predicted"/>
<reference evidence="2" key="2">
    <citation type="submission" date="2023-06" db="EMBL/GenBank/DDBJ databases">
        <authorList>
            <person name="Swenson N.G."/>
            <person name="Wegrzyn J.L."/>
            <person name="Mcevoy S.L."/>
        </authorList>
    </citation>
    <scope>NUCLEOTIDE SEQUENCE</scope>
    <source>
        <strain evidence="2">NS2018</strain>
        <tissue evidence="2">Leaf</tissue>
    </source>
</reference>
<keyword evidence="3" id="KW-1185">Reference proteome</keyword>
<gene>
    <name evidence="2" type="ORF">LWI29_028883</name>
</gene>
<reference evidence="2" key="1">
    <citation type="journal article" date="2022" name="Plant J.">
        <title>Strategies of tolerance reflected in two North American maple genomes.</title>
        <authorList>
            <person name="McEvoy S.L."/>
            <person name="Sezen U.U."/>
            <person name="Trouern-Trend A."/>
            <person name="McMahon S.M."/>
            <person name="Schaberg P.G."/>
            <person name="Yang J."/>
            <person name="Wegrzyn J.L."/>
            <person name="Swenson N.G."/>
        </authorList>
    </citation>
    <scope>NUCLEOTIDE SEQUENCE</scope>
    <source>
        <strain evidence="2">NS2018</strain>
    </source>
</reference>
<dbReference type="Proteomes" id="UP001168877">
    <property type="component" value="Unassembled WGS sequence"/>
</dbReference>
<accession>A0AA39VZ72</accession>
<keyword evidence="1" id="KW-0732">Signal</keyword>
<dbReference type="EMBL" id="JAUESC010000004">
    <property type="protein sequence ID" value="KAK0597820.1"/>
    <property type="molecule type" value="Genomic_DNA"/>
</dbReference>
<evidence type="ECO:0000313" key="2">
    <source>
        <dbReference type="EMBL" id="KAK0597820.1"/>
    </source>
</evidence>
<sequence>MLFQFGFYWVVAAIIIGSAIDHRVDQSLDVIVIMKTAARNANANNPDPENNNVAPGNLPVVPVVVVDNNVAPGNLPVAPVIAVDNNVAPGNLPIAPVVAVEMV</sequence>
<organism evidence="2 3">
    <name type="scientific">Acer saccharum</name>
    <name type="common">Sugar maple</name>
    <dbReference type="NCBI Taxonomy" id="4024"/>
    <lineage>
        <taxon>Eukaryota</taxon>
        <taxon>Viridiplantae</taxon>
        <taxon>Streptophyta</taxon>
        <taxon>Embryophyta</taxon>
        <taxon>Tracheophyta</taxon>
        <taxon>Spermatophyta</taxon>
        <taxon>Magnoliopsida</taxon>
        <taxon>eudicotyledons</taxon>
        <taxon>Gunneridae</taxon>
        <taxon>Pentapetalae</taxon>
        <taxon>rosids</taxon>
        <taxon>malvids</taxon>
        <taxon>Sapindales</taxon>
        <taxon>Sapindaceae</taxon>
        <taxon>Hippocastanoideae</taxon>
        <taxon>Acereae</taxon>
        <taxon>Acer</taxon>
    </lineage>
</organism>